<feature type="compositionally biased region" description="Acidic residues" evidence="2">
    <location>
        <begin position="334"/>
        <end position="344"/>
    </location>
</feature>
<evidence type="ECO:0000259" key="4">
    <source>
        <dbReference type="Pfam" id="PF03816"/>
    </source>
</evidence>
<evidence type="ECO:0000256" key="3">
    <source>
        <dbReference type="SAM" id="Phobius"/>
    </source>
</evidence>
<dbReference type="Proteomes" id="UP000199589">
    <property type="component" value="Unassembled WGS sequence"/>
</dbReference>
<dbReference type="RefSeq" id="WP_245750928.1">
    <property type="nucleotide sequence ID" value="NZ_FOSJ01000011.1"/>
</dbReference>
<protein>
    <submittedName>
        <fullName evidence="5">Cell envelope-related function transcriptional attenuator common domain-containing protein</fullName>
    </submittedName>
</protein>
<evidence type="ECO:0000313" key="5">
    <source>
        <dbReference type="EMBL" id="SFK12559.1"/>
    </source>
</evidence>
<dbReference type="NCBIfam" id="TIGR00350">
    <property type="entry name" value="lytR_cpsA_psr"/>
    <property type="match status" value="1"/>
</dbReference>
<evidence type="ECO:0000313" key="6">
    <source>
        <dbReference type="Proteomes" id="UP000199589"/>
    </source>
</evidence>
<dbReference type="AlphaFoldDB" id="A0A1I3WZM1"/>
<feature type="region of interest" description="Disordered" evidence="2">
    <location>
        <begin position="325"/>
        <end position="369"/>
    </location>
</feature>
<comment type="similarity">
    <text evidence="1">Belongs to the LytR/CpsA/Psr (LCP) family.</text>
</comment>
<dbReference type="STRING" id="258723.GCA_900169305_02004"/>
<reference evidence="6" key="1">
    <citation type="submission" date="2016-10" db="EMBL/GenBank/DDBJ databases">
        <authorList>
            <person name="Varghese N."/>
            <person name="Submissions S."/>
        </authorList>
    </citation>
    <scope>NUCLEOTIDE SEQUENCE [LARGE SCALE GENOMIC DNA]</scope>
    <source>
        <strain evidence="6">DSM 16108</strain>
    </source>
</reference>
<evidence type="ECO:0000256" key="1">
    <source>
        <dbReference type="ARBA" id="ARBA00006068"/>
    </source>
</evidence>
<keyword evidence="3" id="KW-1133">Transmembrane helix</keyword>
<feature type="compositionally biased region" description="Acidic residues" evidence="2">
    <location>
        <begin position="360"/>
        <end position="369"/>
    </location>
</feature>
<feature type="transmembrane region" description="Helical" evidence="3">
    <location>
        <begin position="21"/>
        <end position="42"/>
    </location>
</feature>
<dbReference type="EMBL" id="FOSJ01000011">
    <property type="protein sequence ID" value="SFK12559.1"/>
    <property type="molecule type" value="Genomic_DNA"/>
</dbReference>
<keyword evidence="3" id="KW-0472">Membrane</keyword>
<keyword evidence="3" id="KW-0812">Transmembrane</keyword>
<dbReference type="PANTHER" id="PTHR33392:SF3">
    <property type="entry name" value="POLYISOPRENYL-TEICHOIC ACID--PEPTIDOGLYCAN TEICHOIC ACID TRANSFERASE TAGT"/>
    <property type="match status" value="1"/>
</dbReference>
<accession>A0A1I3WZM1</accession>
<evidence type="ECO:0000256" key="2">
    <source>
        <dbReference type="SAM" id="MobiDB-lite"/>
    </source>
</evidence>
<dbReference type="InterPro" id="IPR050922">
    <property type="entry name" value="LytR/CpsA/Psr_CW_biosynth"/>
</dbReference>
<sequence length="369" mass="41241">MSKNNNSRSNVRRSSKKKKQKIALAILIPLFTIILFAMAYFARLLATTENAIEASYQEVERSTPVAEVDPITEPVSFLILGVDNDQEDSRSLGSTRADSIIYATVNPITRKMNMVSIPRDTYVPIMQDNQVVKYDRINSAYALGQESTMIETVESWLDVPIHYYATFNFDAFLEIIDALGGIEMDVPITFSEQDSSGKSGMIHLEEGLQTLNGEEALALARTRKIDNDVERGHRQQLVIEAIMKKALNIGSIPKYTDIVETVGANMRTNMRISDMTALAKTGLNSDFAIQSHVFEWSSFTERGMDLVKIDPTSFANIQLELQNSLDPNFSDDSAYTDENNDEETTSNNSSNQETTITELETAEPETDSQ</sequence>
<dbReference type="PANTHER" id="PTHR33392">
    <property type="entry name" value="POLYISOPRENYL-TEICHOIC ACID--PEPTIDOGLYCAN TEICHOIC ACID TRANSFERASE TAGU"/>
    <property type="match status" value="1"/>
</dbReference>
<proteinExistence type="inferred from homology"/>
<name>A0A1I3WZM1_9LACT</name>
<keyword evidence="6" id="KW-1185">Reference proteome</keyword>
<dbReference type="InterPro" id="IPR004474">
    <property type="entry name" value="LytR_CpsA_psr"/>
</dbReference>
<dbReference type="Pfam" id="PF03816">
    <property type="entry name" value="LytR_cpsA_psr"/>
    <property type="match status" value="1"/>
</dbReference>
<organism evidence="5 6">
    <name type="scientific">Marinilactibacillus piezotolerans</name>
    <dbReference type="NCBI Taxonomy" id="258723"/>
    <lineage>
        <taxon>Bacteria</taxon>
        <taxon>Bacillati</taxon>
        <taxon>Bacillota</taxon>
        <taxon>Bacilli</taxon>
        <taxon>Lactobacillales</taxon>
        <taxon>Carnobacteriaceae</taxon>
        <taxon>Marinilactibacillus</taxon>
    </lineage>
</organism>
<gene>
    <name evidence="5" type="ORF">SAMN04488569_101114</name>
</gene>
<feature type="compositionally biased region" description="Low complexity" evidence="2">
    <location>
        <begin position="345"/>
        <end position="358"/>
    </location>
</feature>
<dbReference type="Gene3D" id="3.40.630.190">
    <property type="entry name" value="LCP protein"/>
    <property type="match status" value="1"/>
</dbReference>
<feature type="domain" description="Cell envelope-related transcriptional attenuator" evidence="4">
    <location>
        <begin position="96"/>
        <end position="246"/>
    </location>
</feature>